<protein>
    <submittedName>
        <fullName evidence="1">Uncharacterized protein</fullName>
    </submittedName>
</protein>
<dbReference type="Gene3D" id="2.40.160.20">
    <property type="match status" value="1"/>
</dbReference>
<keyword evidence="2" id="KW-1185">Reference proteome</keyword>
<sequence length="175" mass="18848">MVQCGFNTLLPALVFKLRIFSLYPIGPTDLGTTVSNGNGIGTLTSVPGYNLTINATSIHMDDFNGIAKGGPYTVDARGLWKNYDGAMFGVQSSGLLANTPHVQDILANKTGVEPLKWGELSTMTTWTFTASGQYQDLADSTFVANFKMSPSDSEDTVSYVEYRLSKVLPGTLCDD</sequence>
<dbReference type="AlphaFoldDB" id="A0A6A6DR55"/>
<dbReference type="Proteomes" id="UP000800200">
    <property type="component" value="Unassembled WGS sequence"/>
</dbReference>
<accession>A0A6A6DR55</accession>
<evidence type="ECO:0000313" key="1">
    <source>
        <dbReference type="EMBL" id="KAF2181513.1"/>
    </source>
</evidence>
<reference evidence="1" key="1">
    <citation type="journal article" date="2020" name="Stud. Mycol.">
        <title>101 Dothideomycetes genomes: a test case for predicting lifestyles and emergence of pathogens.</title>
        <authorList>
            <person name="Haridas S."/>
            <person name="Albert R."/>
            <person name="Binder M."/>
            <person name="Bloem J."/>
            <person name="Labutti K."/>
            <person name="Salamov A."/>
            <person name="Andreopoulos B."/>
            <person name="Baker S."/>
            <person name="Barry K."/>
            <person name="Bills G."/>
            <person name="Bluhm B."/>
            <person name="Cannon C."/>
            <person name="Castanera R."/>
            <person name="Culley D."/>
            <person name="Daum C."/>
            <person name="Ezra D."/>
            <person name="Gonzalez J."/>
            <person name="Henrissat B."/>
            <person name="Kuo A."/>
            <person name="Liang C."/>
            <person name="Lipzen A."/>
            <person name="Lutzoni F."/>
            <person name="Magnuson J."/>
            <person name="Mondo S."/>
            <person name="Nolan M."/>
            <person name="Ohm R."/>
            <person name="Pangilinan J."/>
            <person name="Park H.-J."/>
            <person name="Ramirez L."/>
            <person name="Alfaro M."/>
            <person name="Sun H."/>
            <person name="Tritt A."/>
            <person name="Yoshinaga Y."/>
            <person name="Zwiers L.-H."/>
            <person name="Turgeon B."/>
            <person name="Goodwin S."/>
            <person name="Spatafora J."/>
            <person name="Crous P."/>
            <person name="Grigoriev I."/>
        </authorList>
    </citation>
    <scope>NUCLEOTIDE SEQUENCE</scope>
    <source>
        <strain evidence="1">CBS 207.26</strain>
    </source>
</reference>
<dbReference type="EMBL" id="ML994652">
    <property type="protein sequence ID" value="KAF2181513.1"/>
    <property type="molecule type" value="Genomic_DNA"/>
</dbReference>
<name>A0A6A6DR55_9PEZI</name>
<proteinExistence type="predicted"/>
<gene>
    <name evidence="1" type="ORF">K469DRAFT_638237</name>
</gene>
<dbReference type="OrthoDB" id="2544694at2759"/>
<evidence type="ECO:0000313" key="2">
    <source>
        <dbReference type="Proteomes" id="UP000800200"/>
    </source>
</evidence>
<organism evidence="1 2">
    <name type="scientific">Zopfia rhizophila CBS 207.26</name>
    <dbReference type="NCBI Taxonomy" id="1314779"/>
    <lineage>
        <taxon>Eukaryota</taxon>
        <taxon>Fungi</taxon>
        <taxon>Dikarya</taxon>
        <taxon>Ascomycota</taxon>
        <taxon>Pezizomycotina</taxon>
        <taxon>Dothideomycetes</taxon>
        <taxon>Dothideomycetes incertae sedis</taxon>
        <taxon>Zopfiaceae</taxon>
        <taxon>Zopfia</taxon>
    </lineage>
</organism>
<dbReference type="Pfam" id="PF11578">
    <property type="entry name" value="DUF3237"/>
    <property type="match status" value="1"/>
</dbReference>